<dbReference type="InterPro" id="IPR004794">
    <property type="entry name" value="Eubact_RibD"/>
</dbReference>
<dbReference type="EC" id="1.1.1.193" evidence="14"/>
<dbReference type="PROSITE" id="PS00903">
    <property type="entry name" value="CYT_DCMP_DEAMINASES_1"/>
    <property type="match status" value="1"/>
</dbReference>
<comment type="similarity">
    <text evidence="5 14">In the C-terminal section; belongs to the HTP reductase family.</text>
</comment>
<evidence type="ECO:0000256" key="8">
    <source>
        <dbReference type="ARBA" id="ARBA00022833"/>
    </source>
</evidence>
<comment type="caution">
    <text evidence="16">The sequence shown here is derived from an EMBL/GenBank/DDBJ whole genome shotgun (WGS) entry which is preliminary data.</text>
</comment>
<dbReference type="PANTHER" id="PTHR38011">
    <property type="entry name" value="DIHYDROFOLATE REDUCTASE FAMILY PROTEIN (AFU_ORTHOLOGUE AFUA_8G06820)"/>
    <property type="match status" value="1"/>
</dbReference>
<dbReference type="Proteomes" id="UP001597519">
    <property type="component" value="Unassembled WGS sequence"/>
</dbReference>
<evidence type="ECO:0000313" key="17">
    <source>
        <dbReference type="Proteomes" id="UP001597519"/>
    </source>
</evidence>
<evidence type="ECO:0000256" key="9">
    <source>
        <dbReference type="ARBA" id="ARBA00022857"/>
    </source>
</evidence>
<name>A0ABW5WWX7_9STAP</name>
<evidence type="ECO:0000256" key="12">
    <source>
        <dbReference type="ARBA" id="ARBA00049861"/>
    </source>
</evidence>
<reference evidence="17" key="1">
    <citation type="journal article" date="2019" name="Int. J. Syst. Evol. Microbiol.">
        <title>The Global Catalogue of Microorganisms (GCM) 10K type strain sequencing project: providing services to taxonomists for standard genome sequencing and annotation.</title>
        <authorList>
            <consortium name="The Broad Institute Genomics Platform"/>
            <consortium name="The Broad Institute Genome Sequencing Center for Infectious Disease"/>
            <person name="Wu L."/>
            <person name="Ma J."/>
        </authorList>
    </citation>
    <scope>NUCLEOTIDE SEQUENCE [LARGE SCALE GENOMIC DNA]</scope>
    <source>
        <strain evidence="17">KCTC 33575</strain>
    </source>
</reference>
<evidence type="ECO:0000256" key="2">
    <source>
        <dbReference type="ARBA" id="ARBA00004882"/>
    </source>
</evidence>
<comment type="catalytic activity">
    <reaction evidence="12 14">
        <text>5-amino-6-(5-phospho-D-ribitylamino)uracil + NADP(+) = 5-amino-6-(5-phospho-D-ribosylamino)uracil + NADPH + H(+)</text>
        <dbReference type="Rhea" id="RHEA:17845"/>
        <dbReference type="ChEBI" id="CHEBI:15378"/>
        <dbReference type="ChEBI" id="CHEBI:57783"/>
        <dbReference type="ChEBI" id="CHEBI:58349"/>
        <dbReference type="ChEBI" id="CHEBI:58421"/>
        <dbReference type="ChEBI" id="CHEBI:58453"/>
        <dbReference type="EC" id="1.1.1.193"/>
    </reaction>
</comment>
<dbReference type="InterPro" id="IPR016192">
    <property type="entry name" value="APOBEC/CMP_deaminase_Zn-bd"/>
</dbReference>
<dbReference type="Pfam" id="PF01872">
    <property type="entry name" value="RibD_C"/>
    <property type="match status" value="1"/>
</dbReference>
<protein>
    <recommendedName>
        <fullName evidence="14">Riboflavin biosynthesis protein RibD</fullName>
    </recommendedName>
    <domain>
        <recommendedName>
            <fullName evidence="14">Diaminohydroxyphosphoribosylaminopyrimidine deaminase</fullName>
            <shortName evidence="14">DRAP deaminase</shortName>
            <ecNumber evidence="14">3.5.4.26</ecNumber>
        </recommendedName>
        <alternativeName>
            <fullName evidence="14">Riboflavin-specific deaminase</fullName>
        </alternativeName>
    </domain>
    <domain>
        <recommendedName>
            <fullName evidence="14">5-amino-6-(5-phosphoribosylamino)uracil reductase</fullName>
            <ecNumber evidence="14">1.1.1.193</ecNumber>
        </recommendedName>
        <alternativeName>
            <fullName evidence="14">HTP reductase</fullName>
        </alternativeName>
    </domain>
</protein>
<dbReference type="InterPro" id="IPR002125">
    <property type="entry name" value="CMP_dCMP_dom"/>
</dbReference>
<evidence type="ECO:0000256" key="3">
    <source>
        <dbReference type="ARBA" id="ARBA00004910"/>
    </source>
</evidence>
<evidence type="ECO:0000256" key="6">
    <source>
        <dbReference type="ARBA" id="ARBA00022619"/>
    </source>
</evidence>
<dbReference type="PIRSF" id="PIRSF006769">
    <property type="entry name" value="RibD"/>
    <property type="match status" value="1"/>
</dbReference>
<dbReference type="PANTHER" id="PTHR38011:SF7">
    <property type="entry name" value="2,5-DIAMINO-6-RIBOSYLAMINO-4(3H)-PYRIMIDINONE 5'-PHOSPHATE REDUCTASE"/>
    <property type="match status" value="1"/>
</dbReference>
<dbReference type="InterPro" id="IPR024072">
    <property type="entry name" value="DHFR-like_dom_sf"/>
</dbReference>
<proteinExistence type="inferred from homology"/>
<evidence type="ECO:0000259" key="15">
    <source>
        <dbReference type="PROSITE" id="PS51747"/>
    </source>
</evidence>
<comment type="function">
    <text evidence="1 14">Converts 2,5-diamino-6-(ribosylamino)-4(3h)-pyrimidinone 5'-phosphate into 5-amino-6-(ribosylamino)-2,4(1h,3h)-pyrimidinedione 5'-phosphate.</text>
</comment>
<keyword evidence="7 14" id="KW-0479">Metal-binding</keyword>
<keyword evidence="8 14" id="KW-0862">Zinc</keyword>
<feature type="domain" description="CMP/dCMP-type deaminase" evidence="15">
    <location>
        <begin position="1"/>
        <end position="119"/>
    </location>
</feature>
<keyword evidence="11" id="KW-0511">Multifunctional enzyme</keyword>
<evidence type="ECO:0000256" key="5">
    <source>
        <dbReference type="ARBA" id="ARBA00007417"/>
    </source>
</evidence>
<dbReference type="NCBIfam" id="TIGR00326">
    <property type="entry name" value="eubact_ribD"/>
    <property type="match status" value="1"/>
</dbReference>
<evidence type="ECO:0000256" key="1">
    <source>
        <dbReference type="ARBA" id="ARBA00002151"/>
    </source>
</evidence>
<dbReference type="SUPFAM" id="SSF53597">
    <property type="entry name" value="Dihydrofolate reductase-like"/>
    <property type="match status" value="1"/>
</dbReference>
<evidence type="ECO:0000313" key="16">
    <source>
        <dbReference type="EMBL" id="MFD2830573.1"/>
    </source>
</evidence>
<dbReference type="InterPro" id="IPR002734">
    <property type="entry name" value="RibDG_C"/>
</dbReference>
<dbReference type="SUPFAM" id="SSF53927">
    <property type="entry name" value="Cytidine deaminase-like"/>
    <property type="match status" value="1"/>
</dbReference>
<dbReference type="Pfam" id="PF00383">
    <property type="entry name" value="dCMP_cyt_deam_1"/>
    <property type="match status" value="1"/>
</dbReference>
<accession>A0ABW5WWX7</accession>
<evidence type="ECO:0000256" key="4">
    <source>
        <dbReference type="ARBA" id="ARBA00005259"/>
    </source>
</evidence>
<dbReference type="InterPro" id="IPR050765">
    <property type="entry name" value="Riboflavin_Biosynth_HTPR"/>
</dbReference>
<evidence type="ECO:0000256" key="13">
    <source>
        <dbReference type="ARBA" id="ARBA00049886"/>
    </source>
</evidence>
<comment type="cofactor">
    <cofactor evidence="14">
        <name>Zn(2+)</name>
        <dbReference type="ChEBI" id="CHEBI:29105"/>
    </cofactor>
    <text evidence="14">Binds 1 zinc ion.</text>
</comment>
<dbReference type="EC" id="3.5.4.26" evidence="14"/>
<keyword evidence="10 14" id="KW-0560">Oxidoreductase</keyword>
<evidence type="ECO:0000256" key="11">
    <source>
        <dbReference type="ARBA" id="ARBA00023268"/>
    </source>
</evidence>
<comment type="similarity">
    <text evidence="4 14">In the N-terminal section; belongs to the cytidine and deoxycytidylate deaminase family.</text>
</comment>
<dbReference type="PROSITE" id="PS51747">
    <property type="entry name" value="CYT_DCMP_DEAMINASES_2"/>
    <property type="match status" value="1"/>
</dbReference>
<gene>
    <name evidence="16" type="primary">ribD</name>
    <name evidence="16" type="ORF">ACFSX4_08875</name>
</gene>
<keyword evidence="9 14" id="KW-0521">NADP</keyword>
<keyword evidence="17" id="KW-1185">Reference proteome</keyword>
<dbReference type="Gene3D" id="3.40.430.10">
    <property type="entry name" value="Dihydrofolate Reductase, subunit A"/>
    <property type="match status" value="1"/>
</dbReference>
<dbReference type="Gene3D" id="3.40.140.10">
    <property type="entry name" value="Cytidine Deaminase, domain 2"/>
    <property type="match status" value="1"/>
</dbReference>
<dbReference type="InterPro" id="IPR016193">
    <property type="entry name" value="Cytidine_deaminase-like"/>
</dbReference>
<evidence type="ECO:0000256" key="7">
    <source>
        <dbReference type="ARBA" id="ARBA00022723"/>
    </source>
</evidence>
<dbReference type="GO" id="GO:0008703">
    <property type="term" value="F:5-amino-6-(5-phosphoribosylamino)uracil reductase activity"/>
    <property type="evidence" value="ECO:0007669"/>
    <property type="project" value="UniProtKB-EC"/>
</dbReference>
<dbReference type="EMBL" id="JBHUOQ010000003">
    <property type="protein sequence ID" value="MFD2830573.1"/>
    <property type="molecule type" value="Genomic_DNA"/>
</dbReference>
<comment type="pathway">
    <text evidence="2 14">Cofactor biosynthesis; riboflavin biosynthesis; 5-amino-6-(D-ribitylamino)uracil from GTP: step 2/4.</text>
</comment>
<dbReference type="GO" id="GO:0008835">
    <property type="term" value="F:diaminohydroxyphosphoribosylaminopyrimidine deaminase activity"/>
    <property type="evidence" value="ECO:0007669"/>
    <property type="project" value="UniProtKB-EC"/>
</dbReference>
<comment type="catalytic activity">
    <reaction evidence="13 14">
        <text>2,5-diamino-6-hydroxy-4-(5-phosphoribosylamino)-pyrimidine + H2O + H(+) = 5-amino-6-(5-phospho-D-ribosylamino)uracil + NH4(+)</text>
        <dbReference type="Rhea" id="RHEA:21868"/>
        <dbReference type="ChEBI" id="CHEBI:15377"/>
        <dbReference type="ChEBI" id="CHEBI:15378"/>
        <dbReference type="ChEBI" id="CHEBI:28938"/>
        <dbReference type="ChEBI" id="CHEBI:58453"/>
        <dbReference type="ChEBI" id="CHEBI:58614"/>
        <dbReference type="EC" id="3.5.4.26"/>
    </reaction>
</comment>
<comment type="pathway">
    <text evidence="3 14">Cofactor biosynthesis; riboflavin biosynthesis; 5-amino-6-(D-ribitylamino)uracil from GTP: step 3/4.</text>
</comment>
<evidence type="ECO:0000256" key="14">
    <source>
        <dbReference type="PIRNR" id="PIRNR006769"/>
    </source>
</evidence>
<keyword evidence="6 14" id="KW-0686">Riboflavin biosynthesis</keyword>
<organism evidence="16 17">
    <name type="scientific">Corticicoccus populi</name>
    <dbReference type="NCBI Taxonomy" id="1812821"/>
    <lineage>
        <taxon>Bacteria</taxon>
        <taxon>Bacillati</taxon>
        <taxon>Bacillota</taxon>
        <taxon>Bacilli</taxon>
        <taxon>Bacillales</taxon>
        <taxon>Staphylococcaceae</taxon>
        <taxon>Corticicoccus</taxon>
    </lineage>
</organism>
<dbReference type="RefSeq" id="WP_377773734.1">
    <property type="nucleotide sequence ID" value="NZ_JBHUOQ010000003.1"/>
</dbReference>
<evidence type="ECO:0000256" key="10">
    <source>
        <dbReference type="ARBA" id="ARBA00023002"/>
    </source>
</evidence>
<dbReference type="CDD" id="cd01284">
    <property type="entry name" value="Riboflavin_deaminase-reductase"/>
    <property type="match status" value="1"/>
</dbReference>
<keyword evidence="14 16" id="KW-0378">Hydrolase</keyword>
<sequence length="348" mass="38459">MNQYMNTAVELAEMVSGQTGENPPVGAVIVKEGRIIGMGAHLKAGGSHAEVKALNDCDESPEGADIFISLEPCNHHGRTPPCVDALIKAGIKNVYYAFKDTTLDGRSGEKLNRSGIGYHYMPHPGTADLYRPFLITKNKKRPFVTLKCAVSLDGKLAADDGYSGFVSNDLSRQDVHQIRHRHDGILIGGGTLLNDDPALTVRQDSGRQPVPVVLAGNRELCADMALFNHPVRPVIFTTNEKNLQFSSTCQIHTGSFSNEEILEHLFEAGVSSLLIEGGTRILTQFLKKELFDDLIIYIAPKIFGYSSYQIYNEKIHDMDSLKLMLHDVEKLDSDIKLTYRRTALCLQD</sequence>